<feature type="transmembrane region" description="Helical" evidence="11">
    <location>
        <begin position="267"/>
        <end position="292"/>
    </location>
</feature>
<organism evidence="13 14">
    <name type="scientific">Acanthaster planci</name>
    <name type="common">Crown-of-thorns starfish</name>
    <dbReference type="NCBI Taxonomy" id="133434"/>
    <lineage>
        <taxon>Eukaryota</taxon>
        <taxon>Metazoa</taxon>
        <taxon>Echinodermata</taxon>
        <taxon>Eleutherozoa</taxon>
        <taxon>Asterozoa</taxon>
        <taxon>Asteroidea</taxon>
        <taxon>Valvatacea</taxon>
        <taxon>Valvatida</taxon>
        <taxon>Acanthasteridae</taxon>
        <taxon>Acanthaster</taxon>
    </lineage>
</organism>
<evidence type="ECO:0000313" key="14">
    <source>
        <dbReference type="RefSeq" id="XP_022102922.1"/>
    </source>
</evidence>
<gene>
    <name evidence="14" type="primary">LOC110985842</name>
</gene>
<dbReference type="Gene3D" id="1.20.1070.10">
    <property type="entry name" value="Rhodopsin 7-helix transmembrane proteins"/>
    <property type="match status" value="1"/>
</dbReference>
<evidence type="ECO:0000256" key="11">
    <source>
        <dbReference type="SAM" id="Phobius"/>
    </source>
</evidence>
<dbReference type="InterPro" id="IPR017452">
    <property type="entry name" value="GPCR_Rhodpsn_7TM"/>
</dbReference>
<evidence type="ECO:0000256" key="1">
    <source>
        <dbReference type="ARBA" id="ARBA00004651"/>
    </source>
</evidence>
<evidence type="ECO:0000256" key="2">
    <source>
        <dbReference type="ARBA" id="ARBA00022475"/>
    </source>
</evidence>
<dbReference type="RefSeq" id="XP_022102922.1">
    <property type="nucleotide sequence ID" value="XM_022247230.1"/>
</dbReference>
<dbReference type="GO" id="GO:0004930">
    <property type="term" value="F:G protein-coupled receptor activity"/>
    <property type="evidence" value="ECO:0007669"/>
    <property type="project" value="UniProtKB-KW"/>
</dbReference>
<feature type="compositionally biased region" description="Low complexity" evidence="10">
    <location>
        <begin position="311"/>
        <end position="321"/>
    </location>
</feature>
<keyword evidence="5 9" id="KW-0297">G-protein coupled receptor</keyword>
<dbReference type="OrthoDB" id="6117944at2759"/>
<dbReference type="PROSITE" id="PS00237">
    <property type="entry name" value="G_PROTEIN_RECEP_F1_1"/>
    <property type="match status" value="1"/>
</dbReference>
<dbReference type="PANTHER" id="PTHR24228:SF72">
    <property type="entry name" value="G-PROTEIN COUPLED RECEPTORS FAMILY 1 PROFILE DOMAIN-CONTAINING PROTEIN"/>
    <property type="match status" value="1"/>
</dbReference>
<comment type="subcellular location">
    <subcellularLocation>
        <location evidence="1">Cell membrane</location>
        <topology evidence="1">Multi-pass membrane protein</topology>
    </subcellularLocation>
</comment>
<dbReference type="CDD" id="cd00637">
    <property type="entry name" value="7tm_classA_rhodopsin-like"/>
    <property type="match status" value="1"/>
</dbReference>
<dbReference type="SMART" id="SM01381">
    <property type="entry name" value="7TM_GPCR_Srsx"/>
    <property type="match status" value="1"/>
</dbReference>
<dbReference type="GO" id="GO:0005886">
    <property type="term" value="C:plasma membrane"/>
    <property type="evidence" value="ECO:0007669"/>
    <property type="project" value="UniProtKB-SubCell"/>
</dbReference>
<proteinExistence type="inferred from homology"/>
<name>A0A8B7ZD76_ACAPL</name>
<evidence type="ECO:0000256" key="9">
    <source>
        <dbReference type="RuleBase" id="RU000688"/>
    </source>
</evidence>
<evidence type="ECO:0000256" key="8">
    <source>
        <dbReference type="ARBA" id="ARBA00023224"/>
    </source>
</evidence>
<feature type="domain" description="G-protein coupled receptors family 1 profile" evidence="12">
    <location>
        <begin position="119"/>
        <end position="387"/>
    </location>
</feature>
<evidence type="ECO:0000259" key="12">
    <source>
        <dbReference type="PROSITE" id="PS50262"/>
    </source>
</evidence>
<dbReference type="Proteomes" id="UP000694845">
    <property type="component" value="Unplaced"/>
</dbReference>
<evidence type="ECO:0000313" key="13">
    <source>
        <dbReference type="Proteomes" id="UP000694845"/>
    </source>
</evidence>
<dbReference type="PROSITE" id="PS50262">
    <property type="entry name" value="G_PROTEIN_RECEP_F1_2"/>
    <property type="match status" value="1"/>
</dbReference>
<keyword evidence="13" id="KW-1185">Reference proteome</keyword>
<dbReference type="KEGG" id="aplc:110985842"/>
<dbReference type="GeneID" id="110985842"/>
<evidence type="ECO:0000256" key="4">
    <source>
        <dbReference type="ARBA" id="ARBA00022989"/>
    </source>
</evidence>
<dbReference type="InterPro" id="IPR000276">
    <property type="entry name" value="GPCR_Rhodpsn"/>
</dbReference>
<dbReference type="PANTHER" id="PTHR24228">
    <property type="entry name" value="B2 BRADYKININ RECEPTOR/ANGIOTENSIN II RECEPTOR"/>
    <property type="match status" value="1"/>
</dbReference>
<feature type="transmembrane region" description="Helical" evidence="11">
    <location>
        <begin position="342"/>
        <end position="362"/>
    </location>
</feature>
<feature type="transmembrane region" description="Helical" evidence="11">
    <location>
        <begin position="368"/>
        <end position="389"/>
    </location>
</feature>
<feature type="transmembrane region" description="Helical" evidence="11">
    <location>
        <begin position="222"/>
        <end position="247"/>
    </location>
</feature>
<feature type="transmembrane region" description="Helical" evidence="11">
    <location>
        <begin position="183"/>
        <end position="201"/>
    </location>
</feature>
<comment type="similarity">
    <text evidence="9">Belongs to the G-protein coupled receptor 1 family.</text>
</comment>
<dbReference type="OMA" id="VICYPRI"/>
<reference evidence="14" key="1">
    <citation type="submission" date="2025-08" db="UniProtKB">
        <authorList>
            <consortium name="RefSeq"/>
        </authorList>
    </citation>
    <scope>IDENTIFICATION</scope>
</reference>
<dbReference type="Pfam" id="PF00001">
    <property type="entry name" value="7tm_1"/>
    <property type="match status" value="1"/>
</dbReference>
<evidence type="ECO:0000256" key="3">
    <source>
        <dbReference type="ARBA" id="ARBA00022692"/>
    </source>
</evidence>
<keyword evidence="4 11" id="KW-1133">Transmembrane helix</keyword>
<dbReference type="AlphaFoldDB" id="A0A8B7ZD76"/>
<protein>
    <submittedName>
        <fullName evidence="14">Alpha-1B adrenergic receptor-like</fullName>
    </submittedName>
</protein>
<accession>A0A8B7ZD76</accession>
<keyword evidence="7 9" id="KW-0675">Receptor</keyword>
<evidence type="ECO:0000256" key="7">
    <source>
        <dbReference type="ARBA" id="ARBA00023170"/>
    </source>
</evidence>
<feature type="transmembrane region" description="Helical" evidence="11">
    <location>
        <begin position="103"/>
        <end position="128"/>
    </location>
</feature>
<evidence type="ECO:0000256" key="5">
    <source>
        <dbReference type="ARBA" id="ARBA00023040"/>
    </source>
</evidence>
<keyword evidence="6 11" id="KW-0472">Membrane</keyword>
<evidence type="ECO:0000256" key="6">
    <source>
        <dbReference type="ARBA" id="ARBA00023136"/>
    </source>
</evidence>
<feature type="region of interest" description="Disordered" evidence="10">
    <location>
        <begin position="307"/>
        <end position="328"/>
    </location>
</feature>
<feature type="transmembrane region" description="Helical" evidence="11">
    <location>
        <begin position="140"/>
        <end position="163"/>
    </location>
</feature>
<evidence type="ECO:0000256" key="10">
    <source>
        <dbReference type="SAM" id="MobiDB-lite"/>
    </source>
</evidence>
<keyword evidence="2" id="KW-1003">Cell membrane</keyword>
<sequence>MDFAERTSVVLVLSSGTINSAKVVELVTKVTVMFGMTTQMTSETMSENVTSMITLLSSPFMTPEAVHATGVSVASDMTSSTVMETTTQGDGRNFRFEDPVQRIIVGCIYSLVAVVGFSGNFMVILAVILSRKLQTRTNVFVVNLAVADLLTCGSIPFTAVALFSLSGWPKALPPLLCSFMGGLYFLSIAASIMNLVAIAINRYVLITKPLKTYRTVYTPKKIIIMLFFTWAYPCLGCSLTFFGIGMFGYSEKYKTCNQDNSLETSDLLSLIASVLAYPIQLIILVVCYVKIYRHITGHLKKMGKNVEMSERSGSSPTSSTTQLQKNTSPSFSKRQVEITKNLFYVVCAFIACLAPFAIALMIPPSDPAIPWTGTLVIFNSAVNPIIYGAKHPHFKEVFRHMLRCRYHMIPEPSGCLRKIRSR</sequence>
<dbReference type="SUPFAM" id="SSF81321">
    <property type="entry name" value="Family A G protein-coupled receptor-like"/>
    <property type="match status" value="1"/>
</dbReference>
<keyword evidence="8 9" id="KW-0807">Transducer</keyword>
<keyword evidence="3 9" id="KW-0812">Transmembrane</keyword>
<dbReference type="PRINTS" id="PR00237">
    <property type="entry name" value="GPCRRHODOPSN"/>
</dbReference>